<protein>
    <submittedName>
        <fullName evidence="1">Glycosyl transferase</fullName>
    </submittedName>
</protein>
<dbReference type="HOGENOM" id="CLU_056705_0_0_9"/>
<sequence>MLSFQDFCKLIYDKDFRWIYLGRREFFNYLSDEEFIRRKFWHHRHRKLDLENPRSFSEKLQWLKLYNQKPEYGQMVDKASVKDYVSSIVPDLNIIPTLGIYERYEDIDFSKLPDKFVMKCTHDSASIFICTDKKTFDFKNAQKKINKSLKKHYYMIGREWPYKYVKPRIIIEQFMVDESGKELKDYKFFCFNGQVKCFSVDFNRFTNHRANYYTPEFELLTLGKKTCPPDPSQKLDKPQHLDEMIDIAMKLSKDIPFVRVDLYNINGLIYFGELTFFPASGFNEFTTEDWDNTLGDWITLPPKTTEQ</sequence>
<accession>E0RZP1</accession>
<dbReference type="InterPro" id="IPR029465">
    <property type="entry name" value="ATPgrasp_TupA"/>
</dbReference>
<dbReference type="Proteomes" id="UP000001299">
    <property type="component" value="Chromosome 1"/>
</dbReference>
<gene>
    <name evidence="1" type="ordered locus">bpr_I2424</name>
</gene>
<dbReference type="Pfam" id="PF14305">
    <property type="entry name" value="ATPgrasp_TupA"/>
    <property type="match status" value="1"/>
</dbReference>
<dbReference type="AlphaFoldDB" id="E0RZP1"/>
<keyword evidence="1" id="KW-0808">Transferase</keyword>
<dbReference type="KEGG" id="bpb:bpr_I2424"/>
<dbReference type="RefSeq" id="WP_013281810.1">
    <property type="nucleotide sequence ID" value="NC_014387.1"/>
</dbReference>
<dbReference type="STRING" id="515622.bpr_I2424"/>
<dbReference type="EMBL" id="CP001810">
    <property type="protein sequence ID" value="ADL35157.1"/>
    <property type="molecule type" value="Genomic_DNA"/>
</dbReference>
<evidence type="ECO:0000313" key="1">
    <source>
        <dbReference type="EMBL" id="ADL35157.1"/>
    </source>
</evidence>
<reference evidence="1 2" key="1">
    <citation type="journal article" date="2010" name="PLoS ONE">
        <title>The glycobiome of the rumen bacterium Butyrivibrio proteoclasticus B316(T) highlights adaptation to a polysaccharide-rich environment.</title>
        <authorList>
            <person name="Kelly W.J."/>
            <person name="Leahy S.C."/>
            <person name="Altermann E."/>
            <person name="Yeoman C.J."/>
            <person name="Dunne J.C."/>
            <person name="Kong Z."/>
            <person name="Pacheco D.M."/>
            <person name="Li D."/>
            <person name="Noel S.J."/>
            <person name="Moon C.D."/>
            <person name="Cookson A.L."/>
            <person name="Attwood G.T."/>
        </authorList>
    </citation>
    <scope>NUCLEOTIDE SEQUENCE [LARGE SCALE GENOMIC DNA]</scope>
    <source>
        <strain evidence="2">ATCC 51982 / DSM 14932 / B316</strain>
    </source>
</reference>
<keyword evidence="2" id="KW-1185">Reference proteome</keyword>
<proteinExistence type="predicted"/>
<evidence type="ECO:0000313" key="2">
    <source>
        <dbReference type="Proteomes" id="UP000001299"/>
    </source>
</evidence>
<name>E0RZP1_BUTPB</name>
<dbReference type="GO" id="GO:0016740">
    <property type="term" value="F:transferase activity"/>
    <property type="evidence" value="ECO:0007669"/>
    <property type="project" value="UniProtKB-KW"/>
</dbReference>
<organism evidence="1 2">
    <name type="scientific">Butyrivibrio proteoclasticus (strain ATCC 51982 / DSM 14932 / B316)</name>
    <name type="common">Clostridium proteoclasticum</name>
    <dbReference type="NCBI Taxonomy" id="515622"/>
    <lineage>
        <taxon>Bacteria</taxon>
        <taxon>Bacillati</taxon>
        <taxon>Bacillota</taxon>
        <taxon>Clostridia</taxon>
        <taxon>Lachnospirales</taxon>
        <taxon>Lachnospiraceae</taxon>
        <taxon>Butyrivibrio</taxon>
    </lineage>
</organism>
<dbReference type="eggNOG" id="COG3307">
    <property type="taxonomic scope" value="Bacteria"/>
</dbReference>